<feature type="region of interest" description="Disordered" evidence="7">
    <location>
        <begin position="100"/>
        <end position="129"/>
    </location>
</feature>
<dbReference type="InterPro" id="IPR005490">
    <property type="entry name" value="LD_TPept_cat_dom"/>
</dbReference>
<evidence type="ECO:0000256" key="2">
    <source>
        <dbReference type="ARBA" id="ARBA00022679"/>
    </source>
</evidence>
<dbReference type="HOGENOM" id="CLU_068009_1_0_9"/>
<keyword evidence="5 6" id="KW-0961">Cell wall biogenesis/degradation</keyword>
<evidence type="ECO:0000313" key="9">
    <source>
        <dbReference type="EMBL" id="EDP17693.1"/>
    </source>
</evidence>
<dbReference type="SUPFAM" id="SSF141523">
    <property type="entry name" value="L,D-transpeptidase catalytic domain-like"/>
    <property type="match status" value="1"/>
</dbReference>
<dbReference type="PANTHER" id="PTHR38589:SF1">
    <property type="entry name" value="BLR0621 PROTEIN"/>
    <property type="match status" value="1"/>
</dbReference>
<evidence type="ECO:0000256" key="5">
    <source>
        <dbReference type="ARBA" id="ARBA00023316"/>
    </source>
</evidence>
<name>A8RMJ8_ENTBW</name>
<feature type="domain" description="L,D-TPase catalytic" evidence="8">
    <location>
        <begin position="152"/>
        <end position="326"/>
    </location>
</feature>
<evidence type="ECO:0000256" key="6">
    <source>
        <dbReference type="PROSITE-ProRule" id="PRU01373"/>
    </source>
</evidence>
<dbReference type="PANTHER" id="PTHR38589">
    <property type="entry name" value="BLR0621 PROTEIN"/>
    <property type="match status" value="1"/>
</dbReference>
<dbReference type="CDD" id="cd16913">
    <property type="entry name" value="YkuD_like"/>
    <property type="match status" value="1"/>
</dbReference>
<dbReference type="UniPathway" id="UPA00219"/>
<comment type="caution">
    <text evidence="9">The sequence shown here is derived from an EMBL/GenBank/DDBJ whole genome shotgun (WGS) entry which is preliminary data.</text>
</comment>
<dbReference type="GO" id="GO:0009252">
    <property type="term" value="P:peptidoglycan biosynthetic process"/>
    <property type="evidence" value="ECO:0007669"/>
    <property type="project" value="UniProtKB-UniPathway"/>
</dbReference>
<dbReference type="GO" id="GO:0071555">
    <property type="term" value="P:cell wall organization"/>
    <property type="evidence" value="ECO:0007669"/>
    <property type="project" value="UniProtKB-UniRule"/>
</dbReference>
<evidence type="ECO:0000256" key="4">
    <source>
        <dbReference type="ARBA" id="ARBA00022984"/>
    </source>
</evidence>
<proteinExistence type="predicted"/>
<keyword evidence="3 6" id="KW-0133">Cell shape</keyword>
<keyword evidence="2" id="KW-0808">Transferase</keyword>
<keyword evidence="4 6" id="KW-0573">Peptidoglycan synthesis</keyword>
<sequence>MPAQPAAHGLGRHFCAGLWSRVHTGKCKKKEITFPAIAGYNRKWTKQDIEVTAMRHERRTMEMNGKCHKIGRAAAAFVLSGAIMAAGGITAMAAGSAGAGTAAGTAVNPAEQGPGVPAASKAEPEEKKAAVENGVIQPQNLEGAKDADQLVVVVGTGGCSADVYYYKKSGEAWEMVWKEAGIVGRNGITDQKTEGDGSTPSGTYGFTMAFGLRENPGSVLPYHKITKGDYWVDDSASPYYNKLVNTSQVAKTWNSAENMAAASPYYNYALALNYNEACEPGKGSAIFLHCFTAARDNGSAGCIRLPQERAKELVQSATEHTKIVIAPDLERLN</sequence>
<evidence type="ECO:0000256" key="1">
    <source>
        <dbReference type="ARBA" id="ARBA00004752"/>
    </source>
</evidence>
<dbReference type="GO" id="GO:0008360">
    <property type="term" value="P:regulation of cell shape"/>
    <property type="evidence" value="ECO:0007669"/>
    <property type="project" value="UniProtKB-UniRule"/>
</dbReference>
<dbReference type="PROSITE" id="PS52029">
    <property type="entry name" value="LD_TPASE"/>
    <property type="match status" value="1"/>
</dbReference>
<evidence type="ECO:0000256" key="7">
    <source>
        <dbReference type="SAM" id="MobiDB-lite"/>
    </source>
</evidence>
<dbReference type="InterPro" id="IPR038063">
    <property type="entry name" value="Transpep_catalytic_dom"/>
</dbReference>
<feature type="active site" description="Nucleophile" evidence="6">
    <location>
        <position position="302"/>
    </location>
</feature>
<feature type="active site" description="Proton donor/acceptor" evidence="6">
    <location>
        <position position="289"/>
    </location>
</feature>
<accession>A8RMJ8</accession>
<dbReference type="Pfam" id="PF03734">
    <property type="entry name" value="YkuD"/>
    <property type="match status" value="1"/>
</dbReference>
<reference evidence="9 10" key="2">
    <citation type="submission" date="2007-09" db="EMBL/GenBank/DDBJ databases">
        <title>Draft genome sequence of Clostridium bolteae (ATCC BAA-613).</title>
        <authorList>
            <person name="Sudarsanam P."/>
            <person name="Ley R."/>
            <person name="Guruge J."/>
            <person name="Turnbaugh P.J."/>
            <person name="Mahowald M."/>
            <person name="Liep D."/>
            <person name="Gordon J."/>
        </authorList>
    </citation>
    <scope>NUCLEOTIDE SEQUENCE [LARGE SCALE GENOMIC DNA]</scope>
    <source>
        <strain evidence="10">ATCC BAA-613 / DSM 15670 / CCUG 46953 / JCM 12243 / WAL 16351</strain>
    </source>
</reference>
<dbReference type="GO" id="GO:0016740">
    <property type="term" value="F:transferase activity"/>
    <property type="evidence" value="ECO:0007669"/>
    <property type="project" value="UniProtKB-KW"/>
</dbReference>
<dbReference type="Gene3D" id="2.40.440.10">
    <property type="entry name" value="L,D-transpeptidase catalytic domain-like"/>
    <property type="match status" value="1"/>
</dbReference>
<evidence type="ECO:0000313" key="10">
    <source>
        <dbReference type="Proteomes" id="UP000005396"/>
    </source>
</evidence>
<dbReference type="Proteomes" id="UP000005396">
    <property type="component" value="Unassembled WGS sequence"/>
</dbReference>
<comment type="pathway">
    <text evidence="1 6">Cell wall biogenesis; peptidoglycan biosynthesis.</text>
</comment>
<reference evidence="9 10" key="1">
    <citation type="submission" date="2007-08" db="EMBL/GenBank/DDBJ databases">
        <authorList>
            <person name="Fulton L."/>
            <person name="Clifton S."/>
            <person name="Fulton B."/>
            <person name="Xu J."/>
            <person name="Minx P."/>
            <person name="Pepin K.H."/>
            <person name="Johnson M."/>
            <person name="Thiruvilangam P."/>
            <person name="Bhonagiri V."/>
            <person name="Nash W.E."/>
            <person name="Mardis E.R."/>
            <person name="Wilson R.K."/>
        </authorList>
    </citation>
    <scope>NUCLEOTIDE SEQUENCE [LARGE SCALE GENOMIC DNA]</scope>
    <source>
        <strain evidence="10">ATCC BAA-613 / DSM 15670 / CCUG 46953 / JCM 12243 / WAL 16351</strain>
    </source>
</reference>
<protein>
    <recommendedName>
        <fullName evidence="8">L,D-TPase catalytic domain-containing protein</fullName>
    </recommendedName>
</protein>
<gene>
    <name evidence="9" type="ORF">CLOBOL_01933</name>
</gene>
<dbReference type="PaxDb" id="411902-CLOBOL_01933"/>
<dbReference type="AlphaFoldDB" id="A8RMJ8"/>
<organism evidence="9 10">
    <name type="scientific">Enterocloster bolteae (strain ATCC BAA-613 / DSM 15670 / CCUG 46953 / JCM 12243 / WAL 16351)</name>
    <name type="common">Clostridium bolteae</name>
    <dbReference type="NCBI Taxonomy" id="411902"/>
    <lineage>
        <taxon>Bacteria</taxon>
        <taxon>Bacillati</taxon>
        <taxon>Bacillota</taxon>
        <taxon>Clostridia</taxon>
        <taxon>Lachnospirales</taxon>
        <taxon>Lachnospiraceae</taxon>
        <taxon>Enterocloster</taxon>
    </lineage>
</organism>
<evidence type="ECO:0000259" key="8">
    <source>
        <dbReference type="PROSITE" id="PS52029"/>
    </source>
</evidence>
<evidence type="ECO:0000256" key="3">
    <source>
        <dbReference type="ARBA" id="ARBA00022960"/>
    </source>
</evidence>
<dbReference type="EMBL" id="ABCC02000021">
    <property type="protein sequence ID" value="EDP17693.1"/>
    <property type="molecule type" value="Genomic_DNA"/>
</dbReference>
<dbReference type="eggNOG" id="COG3786">
    <property type="taxonomic scope" value="Bacteria"/>
</dbReference>